<dbReference type="SUPFAM" id="SSF46689">
    <property type="entry name" value="Homeodomain-like"/>
    <property type="match status" value="2"/>
</dbReference>
<comment type="caution">
    <text evidence="4">Lacks conserved residue(s) required for the propagation of feature annotation.</text>
</comment>
<evidence type="ECO:0000259" key="6">
    <source>
        <dbReference type="PROSITE" id="PS50110"/>
    </source>
</evidence>
<evidence type="ECO:0000256" key="4">
    <source>
        <dbReference type="PROSITE-ProRule" id="PRU00169"/>
    </source>
</evidence>
<dbReference type="InterPro" id="IPR018060">
    <property type="entry name" value="HTH_AraC"/>
</dbReference>
<dbReference type="SMART" id="SM00448">
    <property type="entry name" value="REC"/>
    <property type="match status" value="1"/>
</dbReference>
<dbReference type="Pfam" id="PF12833">
    <property type="entry name" value="HTH_18"/>
    <property type="match status" value="1"/>
</dbReference>
<dbReference type="InterPro" id="IPR001789">
    <property type="entry name" value="Sig_transdc_resp-reg_receiver"/>
</dbReference>
<dbReference type="GO" id="GO:0043565">
    <property type="term" value="F:sequence-specific DNA binding"/>
    <property type="evidence" value="ECO:0007669"/>
    <property type="project" value="InterPro"/>
</dbReference>
<dbReference type="SMART" id="SM00342">
    <property type="entry name" value="HTH_ARAC"/>
    <property type="match status" value="1"/>
</dbReference>
<feature type="domain" description="HTH araC/xylS-type" evidence="5">
    <location>
        <begin position="127"/>
        <end position="225"/>
    </location>
</feature>
<evidence type="ECO:0000259" key="5">
    <source>
        <dbReference type="PROSITE" id="PS01124"/>
    </source>
</evidence>
<keyword evidence="3" id="KW-0804">Transcription</keyword>
<comment type="caution">
    <text evidence="7">The sequence shown here is derived from an EMBL/GenBank/DDBJ whole genome shotgun (WGS) entry which is preliminary data.</text>
</comment>
<dbReference type="InterPro" id="IPR009057">
    <property type="entry name" value="Homeodomain-like_sf"/>
</dbReference>
<accession>A0A9D8KGC5</accession>
<dbReference type="PROSITE" id="PS01124">
    <property type="entry name" value="HTH_ARAC_FAMILY_2"/>
    <property type="match status" value="1"/>
</dbReference>
<reference evidence="7" key="1">
    <citation type="journal article" date="2021" name="Environ. Microbiol.">
        <title>Genomic characterization of three novel Desulfobacterota classes expand the metabolic and phylogenetic diversity of the phylum.</title>
        <authorList>
            <person name="Murphy C.L."/>
            <person name="Biggerstaff J."/>
            <person name="Eichhorn A."/>
            <person name="Ewing E."/>
            <person name="Shahan R."/>
            <person name="Soriano D."/>
            <person name="Stewart S."/>
            <person name="VanMol K."/>
            <person name="Walker R."/>
            <person name="Walters P."/>
            <person name="Elshahed M.S."/>
            <person name="Youssef N.H."/>
        </authorList>
    </citation>
    <scope>NUCLEOTIDE SEQUENCE</scope>
    <source>
        <strain evidence="7">Zod_Metabat.24</strain>
    </source>
</reference>
<keyword evidence="2" id="KW-0238">DNA-binding</keyword>
<evidence type="ECO:0000313" key="7">
    <source>
        <dbReference type="EMBL" id="MBN1574179.1"/>
    </source>
</evidence>
<reference evidence="7" key="2">
    <citation type="submission" date="2021-01" db="EMBL/GenBank/DDBJ databases">
        <authorList>
            <person name="Hahn C.R."/>
            <person name="Youssef N.H."/>
            <person name="Elshahed M."/>
        </authorList>
    </citation>
    <scope>NUCLEOTIDE SEQUENCE</scope>
    <source>
        <strain evidence="7">Zod_Metabat.24</strain>
    </source>
</reference>
<dbReference type="GO" id="GO:0003700">
    <property type="term" value="F:DNA-binding transcription factor activity"/>
    <property type="evidence" value="ECO:0007669"/>
    <property type="project" value="InterPro"/>
</dbReference>
<evidence type="ECO:0000256" key="3">
    <source>
        <dbReference type="ARBA" id="ARBA00023163"/>
    </source>
</evidence>
<dbReference type="Proteomes" id="UP000809273">
    <property type="component" value="Unassembled WGS sequence"/>
</dbReference>
<proteinExistence type="predicted"/>
<gene>
    <name evidence="7" type="ORF">JW984_13360</name>
</gene>
<sequence length="228" mass="26152">MTKKRLLVCDNNDQFVKSLDSAVGNKFDLLWIKDSINAIDTIRSLKTDVIVINLSLEGDGCISVIKEAKKWAIPTIAVAPVSSEDLAIEALNSGACYYIKEPIKLDEITNAVNMISGDPKVEMDPIEKVRFYLLENYMNRIQVNDLCDAVDISRQKLFYHFKKRYGKGIKSFLRDIKMDKARELLMHSRLPVHKIAEAVGYNHFGYFCREFKKNFDLTSTEMRRNGDM</sequence>
<dbReference type="PROSITE" id="PS50110">
    <property type="entry name" value="RESPONSE_REGULATORY"/>
    <property type="match status" value="1"/>
</dbReference>
<evidence type="ECO:0000256" key="2">
    <source>
        <dbReference type="ARBA" id="ARBA00023125"/>
    </source>
</evidence>
<feature type="domain" description="Response regulatory" evidence="6">
    <location>
        <begin position="5"/>
        <end position="116"/>
    </location>
</feature>
<dbReference type="PANTHER" id="PTHR43280">
    <property type="entry name" value="ARAC-FAMILY TRANSCRIPTIONAL REGULATOR"/>
    <property type="match status" value="1"/>
</dbReference>
<dbReference type="EMBL" id="JAFGIX010000069">
    <property type="protein sequence ID" value="MBN1574179.1"/>
    <property type="molecule type" value="Genomic_DNA"/>
</dbReference>
<organism evidence="7 8">
    <name type="scientific">Candidatus Zymogenus saltonus</name>
    <dbReference type="NCBI Taxonomy" id="2844893"/>
    <lineage>
        <taxon>Bacteria</taxon>
        <taxon>Deltaproteobacteria</taxon>
        <taxon>Candidatus Zymogenia</taxon>
        <taxon>Candidatus Zymogeniales</taxon>
        <taxon>Candidatus Zymogenaceae</taxon>
        <taxon>Candidatus Zymogenus</taxon>
    </lineage>
</organism>
<dbReference type="AlphaFoldDB" id="A0A9D8KGC5"/>
<dbReference type="Pfam" id="PF00072">
    <property type="entry name" value="Response_reg"/>
    <property type="match status" value="1"/>
</dbReference>
<dbReference type="Gene3D" id="3.40.50.2300">
    <property type="match status" value="1"/>
</dbReference>
<evidence type="ECO:0000256" key="1">
    <source>
        <dbReference type="ARBA" id="ARBA00023015"/>
    </source>
</evidence>
<name>A0A9D8KGC5_9DELT</name>
<dbReference type="Gene3D" id="1.10.10.60">
    <property type="entry name" value="Homeodomain-like"/>
    <property type="match status" value="1"/>
</dbReference>
<keyword evidence="1" id="KW-0805">Transcription regulation</keyword>
<dbReference type="PANTHER" id="PTHR43280:SF10">
    <property type="entry name" value="REGULATORY PROTEIN POCR"/>
    <property type="match status" value="1"/>
</dbReference>
<protein>
    <submittedName>
        <fullName evidence="7">Helix-turn-helix domain-containing protein</fullName>
    </submittedName>
</protein>
<dbReference type="InterPro" id="IPR011006">
    <property type="entry name" value="CheY-like_superfamily"/>
</dbReference>
<dbReference type="GO" id="GO:0000160">
    <property type="term" value="P:phosphorelay signal transduction system"/>
    <property type="evidence" value="ECO:0007669"/>
    <property type="project" value="InterPro"/>
</dbReference>
<dbReference type="SUPFAM" id="SSF52172">
    <property type="entry name" value="CheY-like"/>
    <property type="match status" value="1"/>
</dbReference>
<evidence type="ECO:0000313" key="8">
    <source>
        <dbReference type="Proteomes" id="UP000809273"/>
    </source>
</evidence>